<dbReference type="WBParaSite" id="Minc3s00518g13647">
    <property type="protein sequence ID" value="Minc3s00518g13647"/>
    <property type="gene ID" value="Minc3s00518g13647"/>
</dbReference>
<keyword evidence="1" id="KW-0812">Transmembrane</keyword>
<evidence type="ECO:0000256" key="1">
    <source>
        <dbReference type="SAM" id="Phobius"/>
    </source>
</evidence>
<dbReference type="AlphaFoldDB" id="A0A914LHY4"/>
<evidence type="ECO:0000313" key="3">
    <source>
        <dbReference type="WBParaSite" id="Minc3s00518g13647"/>
    </source>
</evidence>
<proteinExistence type="predicted"/>
<reference evidence="3" key="1">
    <citation type="submission" date="2022-11" db="UniProtKB">
        <authorList>
            <consortium name="WormBaseParasite"/>
        </authorList>
    </citation>
    <scope>IDENTIFICATION</scope>
</reference>
<keyword evidence="1" id="KW-1133">Transmembrane helix</keyword>
<name>A0A914LHY4_MELIC</name>
<sequence length="138" mass="15161">MMRILSKKTHKTTTPQIITTMIILDIPEDSVAVGILVTSTLSVVVVSTSFVVMIFGDCVVETSKVSLPSVEFPFSATGTSGTRILKCSLSLKYFYFMRRGKFLTNLMLILSHFNNVASLSQPGSAGFFLQPPQKFCIL</sequence>
<dbReference type="Proteomes" id="UP000887563">
    <property type="component" value="Unplaced"/>
</dbReference>
<protein>
    <submittedName>
        <fullName evidence="3">Candidate secreted effector</fullName>
    </submittedName>
</protein>
<evidence type="ECO:0000313" key="2">
    <source>
        <dbReference type="Proteomes" id="UP000887563"/>
    </source>
</evidence>
<organism evidence="2 3">
    <name type="scientific">Meloidogyne incognita</name>
    <name type="common">Southern root-knot nematode worm</name>
    <name type="synonym">Oxyuris incognita</name>
    <dbReference type="NCBI Taxonomy" id="6306"/>
    <lineage>
        <taxon>Eukaryota</taxon>
        <taxon>Metazoa</taxon>
        <taxon>Ecdysozoa</taxon>
        <taxon>Nematoda</taxon>
        <taxon>Chromadorea</taxon>
        <taxon>Rhabditida</taxon>
        <taxon>Tylenchina</taxon>
        <taxon>Tylenchomorpha</taxon>
        <taxon>Tylenchoidea</taxon>
        <taxon>Meloidogynidae</taxon>
        <taxon>Meloidogyninae</taxon>
        <taxon>Meloidogyne</taxon>
        <taxon>Meloidogyne incognita group</taxon>
    </lineage>
</organism>
<accession>A0A914LHY4</accession>
<keyword evidence="1" id="KW-0472">Membrane</keyword>
<feature type="transmembrane region" description="Helical" evidence="1">
    <location>
        <begin position="31"/>
        <end position="56"/>
    </location>
</feature>
<keyword evidence="2" id="KW-1185">Reference proteome</keyword>